<dbReference type="RefSeq" id="WP_179456083.1">
    <property type="nucleotide sequence ID" value="NZ_BAAAPX010000001.1"/>
</dbReference>
<dbReference type="AlphaFoldDB" id="A0A852SYJ3"/>
<organism evidence="2 3">
    <name type="scientific">Leifsonia soli</name>
    <dbReference type="NCBI Taxonomy" id="582665"/>
    <lineage>
        <taxon>Bacteria</taxon>
        <taxon>Bacillati</taxon>
        <taxon>Actinomycetota</taxon>
        <taxon>Actinomycetes</taxon>
        <taxon>Micrococcales</taxon>
        <taxon>Microbacteriaceae</taxon>
        <taxon>Leifsonia</taxon>
    </lineage>
</organism>
<dbReference type="InterPro" id="IPR021139">
    <property type="entry name" value="NYN"/>
</dbReference>
<dbReference type="EMBL" id="JACCBJ010000001">
    <property type="protein sequence ID" value="NYD74256.1"/>
    <property type="molecule type" value="Genomic_DNA"/>
</dbReference>
<protein>
    <recommendedName>
        <fullName evidence="1">NYN domain-containing protein</fullName>
    </recommendedName>
</protein>
<name>A0A852SYJ3_9MICO</name>
<dbReference type="Proteomes" id="UP000589620">
    <property type="component" value="Unassembled WGS sequence"/>
</dbReference>
<dbReference type="Pfam" id="PF01936">
    <property type="entry name" value="NYN"/>
    <property type="match status" value="1"/>
</dbReference>
<evidence type="ECO:0000313" key="2">
    <source>
        <dbReference type="EMBL" id="NYD74256.1"/>
    </source>
</evidence>
<dbReference type="GO" id="GO:0004540">
    <property type="term" value="F:RNA nuclease activity"/>
    <property type="evidence" value="ECO:0007669"/>
    <property type="project" value="InterPro"/>
</dbReference>
<reference evidence="2 3" key="1">
    <citation type="submission" date="2020-07" db="EMBL/GenBank/DDBJ databases">
        <title>Sequencing the genomes of 1000 actinobacteria strains.</title>
        <authorList>
            <person name="Klenk H.-P."/>
        </authorList>
    </citation>
    <scope>NUCLEOTIDE SEQUENCE [LARGE SCALE GENOMIC DNA]</scope>
    <source>
        <strain evidence="2 3">DSM 23871</strain>
    </source>
</reference>
<comment type="caution">
    <text evidence="2">The sequence shown here is derived from an EMBL/GenBank/DDBJ whole genome shotgun (WGS) entry which is preliminary data.</text>
</comment>
<keyword evidence="3" id="KW-1185">Reference proteome</keyword>
<feature type="domain" description="NYN" evidence="1">
    <location>
        <begin position="8"/>
        <end position="167"/>
    </location>
</feature>
<proteinExistence type="predicted"/>
<dbReference type="CDD" id="cd18722">
    <property type="entry name" value="PIN_NicB-like"/>
    <property type="match status" value="1"/>
</dbReference>
<gene>
    <name evidence="2" type="ORF">BJ963_001775</name>
</gene>
<evidence type="ECO:0000313" key="3">
    <source>
        <dbReference type="Proteomes" id="UP000589620"/>
    </source>
</evidence>
<evidence type="ECO:0000259" key="1">
    <source>
        <dbReference type="Pfam" id="PF01936"/>
    </source>
</evidence>
<dbReference type="Gene3D" id="3.40.50.1010">
    <property type="entry name" value="5'-nuclease"/>
    <property type="match status" value="1"/>
</dbReference>
<sequence length="231" mass="25939">MSAQPTANVYVDGFNLYRQKLQHHPDAKWLDLEALARTLIPSHSIKRVRYFTALIRPALGTDPRAPIRQQSYIRALQTNPRISVHEGQFRNDTRAMPAVPIAFDEAGEMVRVKVRKTEEKGSDVNLASYLIFDACQDDADLYVLLSNDSDFAAMLSILTDEVGGRWALLSPVERPNSRLLERNPVFIKQIRRGALLASQLPDEIRSADHGVLRRPATWTPGTRVVNETGAP</sequence>
<accession>A0A852SYJ3</accession>